<feature type="domain" description="Occluded RNA-recognition motif" evidence="2">
    <location>
        <begin position="81"/>
        <end position="115"/>
    </location>
</feature>
<dbReference type="EMBL" id="JAUJDW010000003">
    <property type="protein sequence ID" value="KAK0663670.1"/>
    <property type="molecule type" value="Genomic_DNA"/>
</dbReference>
<accession>A0AA39Z4P7</accession>
<sequence length="149" mass="16125">MPSGEALPHIRRIRYGEDAKDFLRRILRTTISEPKGSKRHATAIISQPSASPEPTGDSTATTDMNGTTTSSSADPAKDRHERTIALLNIPDTVNDARTRSMVEPHGSLKEIICESLGVKAASVMLRAAWRPAWPPPTPVAISYWPLGSG</sequence>
<dbReference type="Pfam" id="PF16842">
    <property type="entry name" value="RRM_occluded"/>
    <property type="match status" value="1"/>
</dbReference>
<reference evidence="3" key="1">
    <citation type="submission" date="2023-06" db="EMBL/GenBank/DDBJ databases">
        <title>Multi-omics analyses reveal the molecular pathogenesis toolkit of Lasiodiplodia hormozganensis, a cross-kingdom pathogen.</title>
        <authorList>
            <person name="Felix C."/>
            <person name="Meneses R."/>
            <person name="Goncalves M.F.M."/>
            <person name="Tilleman L."/>
            <person name="Duarte A.S."/>
            <person name="Jorrin-Novo J.V."/>
            <person name="Van De Peer Y."/>
            <person name="Deforce D."/>
            <person name="Van Nieuwerburgh F."/>
            <person name="Esteves A.C."/>
            <person name="Alves A."/>
        </authorList>
    </citation>
    <scope>NUCLEOTIDE SEQUENCE</scope>
    <source>
        <strain evidence="3">CBS 339.90</strain>
    </source>
</reference>
<keyword evidence="4" id="KW-1185">Reference proteome</keyword>
<evidence type="ECO:0000313" key="3">
    <source>
        <dbReference type="EMBL" id="KAK0663670.1"/>
    </source>
</evidence>
<proteinExistence type="predicted"/>
<organism evidence="3 4">
    <name type="scientific">Lasiodiplodia hormozganensis</name>
    <dbReference type="NCBI Taxonomy" id="869390"/>
    <lineage>
        <taxon>Eukaryota</taxon>
        <taxon>Fungi</taxon>
        <taxon>Dikarya</taxon>
        <taxon>Ascomycota</taxon>
        <taxon>Pezizomycotina</taxon>
        <taxon>Dothideomycetes</taxon>
        <taxon>Dothideomycetes incertae sedis</taxon>
        <taxon>Botryosphaeriales</taxon>
        <taxon>Botryosphaeriaceae</taxon>
        <taxon>Lasiodiplodia</taxon>
    </lineage>
</organism>
<name>A0AA39Z4P7_9PEZI</name>
<feature type="region of interest" description="Disordered" evidence="1">
    <location>
        <begin position="31"/>
        <end position="79"/>
    </location>
</feature>
<dbReference type="Proteomes" id="UP001175001">
    <property type="component" value="Unassembled WGS sequence"/>
</dbReference>
<comment type="caution">
    <text evidence="3">The sequence shown here is derived from an EMBL/GenBank/DDBJ whole genome shotgun (WGS) entry which is preliminary data.</text>
</comment>
<dbReference type="InterPro" id="IPR031766">
    <property type="entry name" value="RRM_occluded"/>
</dbReference>
<evidence type="ECO:0000256" key="1">
    <source>
        <dbReference type="SAM" id="MobiDB-lite"/>
    </source>
</evidence>
<evidence type="ECO:0000259" key="2">
    <source>
        <dbReference type="Pfam" id="PF16842"/>
    </source>
</evidence>
<gene>
    <name evidence="3" type="ORF">DIS24_g1076</name>
</gene>
<evidence type="ECO:0000313" key="4">
    <source>
        <dbReference type="Proteomes" id="UP001175001"/>
    </source>
</evidence>
<dbReference type="AlphaFoldDB" id="A0AA39Z4P7"/>
<feature type="compositionally biased region" description="Polar residues" evidence="1">
    <location>
        <begin position="44"/>
        <end position="73"/>
    </location>
</feature>
<protein>
    <recommendedName>
        <fullName evidence="2">Occluded RNA-recognition motif domain-containing protein</fullName>
    </recommendedName>
</protein>